<comment type="caution">
    <text evidence="1">The sequence shown here is derived from an EMBL/GenBank/DDBJ whole genome shotgun (WGS) entry which is preliminary data.</text>
</comment>
<sequence>MIEYQNYLIQKPLCLIYWNLNSNYDILKNYFSKDFEIRQIKTIDDLNYWCKVAEIKVLIFGVKDLEEIKEMVKFINEKLPIYRRREIFLIYVLPKAKTLEPKETFLLSANLVVSEEHLSNFERIYEKAFQYWSDLYKDFKRVYENFKKEIQI</sequence>
<protein>
    <submittedName>
        <fullName evidence="1">Uncharacterized protein</fullName>
    </submittedName>
</protein>
<evidence type="ECO:0000313" key="1">
    <source>
        <dbReference type="EMBL" id="HGQ86475.1"/>
    </source>
</evidence>
<reference evidence="1" key="1">
    <citation type="journal article" date="2020" name="mSystems">
        <title>Genome- and Community-Level Interaction Insights into Carbon Utilization and Element Cycling Functions of Hydrothermarchaeota in Hydrothermal Sediment.</title>
        <authorList>
            <person name="Zhou Z."/>
            <person name="Liu Y."/>
            <person name="Xu W."/>
            <person name="Pan J."/>
            <person name="Luo Z.H."/>
            <person name="Li M."/>
        </authorList>
    </citation>
    <scope>NUCLEOTIDE SEQUENCE [LARGE SCALE GENOMIC DNA]</scope>
    <source>
        <strain evidence="1">SpSt-6</strain>
    </source>
</reference>
<gene>
    <name evidence="1" type="ORF">ENT66_09525</name>
</gene>
<dbReference type="AlphaFoldDB" id="A0A7C4JSK7"/>
<dbReference type="EMBL" id="DSZN01000144">
    <property type="protein sequence ID" value="HGQ86475.1"/>
    <property type="molecule type" value="Genomic_DNA"/>
</dbReference>
<name>A0A7C4JSK7_9BACT</name>
<organism evidence="1">
    <name type="scientific">Thermodesulfobacterium geofontis</name>
    <dbReference type="NCBI Taxonomy" id="1295609"/>
    <lineage>
        <taxon>Bacteria</taxon>
        <taxon>Pseudomonadati</taxon>
        <taxon>Thermodesulfobacteriota</taxon>
        <taxon>Thermodesulfobacteria</taxon>
        <taxon>Thermodesulfobacteriales</taxon>
        <taxon>Thermodesulfobacteriaceae</taxon>
        <taxon>Thermodesulfobacterium</taxon>
    </lineage>
</organism>
<proteinExistence type="predicted"/>
<accession>A0A7C4JSK7</accession>